<dbReference type="PROSITE" id="PS00175">
    <property type="entry name" value="PG_MUTASE"/>
    <property type="match status" value="1"/>
</dbReference>
<evidence type="ECO:0000256" key="2">
    <source>
        <dbReference type="PIRSR" id="PIRSR613078-2"/>
    </source>
</evidence>
<dbReference type="InterPro" id="IPR013078">
    <property type="entry name" value="His_Pase_superF_clade-1"/>
</dbReference>
<dbReference type="AlphaFoldDB" id="A0A9X3FWN0"/>
<dbReference type="PANTHER" id="PTHR46517">
    <property type="entry name" value="FRUCTOSE-2,6-BISPHOSPHATASE TIGAR"/>
    <property type="match status" value="1"/>
</dbReference>
<protein>
    <submittedName>
        <fullName evidence="3">Histidine phosphatase family protein</fullName>
    </submittedName>
</protein>
<sequence>MTTDIYLVRHGQTLFNKLKKTQGFCDSPLTDLGIRQAQAAGQFFINQAIHFDAAYCSTQERAEDTLLAMYEGSYQRSKLLKEWNFGLFEGSPTYLEPPHKAGEESHGDNFVPYGGEGVDQVQERMTQVMTQIAKENDDKTILAVSHAGSLYAFYLKWRRAEDKRPKFSNCCILHYRYKDGKFELIETFDPAIAIKEN</sequence>
<gene>
    <name evidence="3" type="ORF">OW157_04795</name>
</gene>
<dbReference type="GO" id="GO:0045820">
    <property type="term" value="P:negative regulation of glycolytic process"/>
    <property type="evidence" value="ECO:0007669"/>
    <property type="project" value="TreeGrafter"/>
</dbReference>
<evidence type="ECO:0000313" key="4">
    <source>
        <dbReference type="Proteomes" id="UP001146670"/>
    </source>
</evidence>
<reference evidence="3" key="1">
    <citation type="submission" date="2022-12" db="EMBL/GenBank/DDBJ databases">
        <title>Description and comparative metabolic analysis of Aerococcus sp. nov., isolated from the feces of a pig.</title>
        <authorList>
            <person name="Chang Y.-H."/>
        </authorList>
    </citation>
    <scope>NUCLEOTIDE SEQUENCE</scope>
    <source>
        <strain evidence="3">YH-aer222</strain>
    </source>
</reference>
<name>A0A9X3FWN0_9LACT</name>
<dbReference type="GO" id="GO:0005829">
    <property type="term" value="C:cytosol"/>
    <property type="evidence" value="ECO:0007669"/>
    <property type="project" value="TreeGrafter"/>
</dbReference>
<comment type="caution">
    <text evidence="3">The sequence shown here is derived from an EMBL/GenBank/DDBJ whole genome shotgun (WGS) entry which is preliminary data.</text>
</comment>
<dbReference type="GO" id="GO:0004331">
    <property type="term" value="F:fructose-2,6-bisphosphate 2-phosphatase activity"/>
    <property type="evidence" value="ECO:0007669"/>
    <property type="project" value="TreeGrafter"/>
</dbReference>
<evidence type="ECO:0000313" key="3">
    <source>
        <dbReference type="EMBL" id="MCZ0725887.1"/>
    </source>
</evidence>
<dbReference type="InterPro" id="IPR029033">
    <property type="entry name" value="His_PPase_superfam"/>
</dbReference>
<organism evidence="3 4">
    <name type="scientific">Aerococcus kribbianus</name>
    <dbReference type="NCBI Taxonomy" id="2999064"/>
    <lineage>
        <taxon>Bacteria</taxon>
        <taxon>Bacillati</taxon>
        <taxon>Bacillota</taxon>
        <taxon>Bacilli</taxon>
        <taxon>Lactobacillales</taxon>
        <taxon>Aerococcaceae</taxon>
        <taxon>Aerococcus</taxon>
    </lineage>
</organism>
<feature type="binding site" evidence="2">
    <location>
        <begin position="9"/>
        <end position="16"/>
    </location>
    <ligand>
        <name>substrate</name>
    </ligand>
</feature>
<dbReference type="Gene3D" id="3.40.50.1240">
    <property type="entry name" value="Phosphoglycerate mutase-like"/>
    <property type="match status" value="1"/>
</dbReference>
<dbReference type="InterPro" id="IPR051695">
    <property type="entry name" value="Phosphoglycerate_Mutase"/>
</dbReference>
<dbReference type="Proteomes" id="UP001146670">
    <property type="component" value="Unassembled WGS sequence"/>
</dbReference>
<dbReference type="Pfam" id="PF00300">
    <property type="entry name" value="His_Phos_1"/>
    <property type="match status" value="1"/>
</dbReference>
<dbReference type="EMBL" id="JAPRFR010000001">
    <property type="protein sequence ID" value="MCZ0725887.1"/>
    <property type="molecule type" value="Genomic_DNA"/>
</dbReference>
<accession>A0A9X3FWN0</accession>
<dbReference type="InterPro" id="IPR001345">
    <property type="entry name" value="PG/BPGM_mutase_AS"/>
</dbReference>
<dbReference type="SUPFAM" id="SSF53254">
    <property type="entry name" value="Phosphoglycerate mutase-like"/>
    <property type="match status" value="1"/>
</dbReference>
<feature type="binding site" evidence="2">
    <location>
        <position position="61"/>
    </location>
    <ligand>
        <name>substrate</name>
    </ligand>
</feature>
<dbReference type="SMART" id="SM00855">
    <property type="entry name" value="PGAM"/>
    <property type="match status" value="1"/>
</dbReference>
<keyword evidence="1" id="KW-0378">Hydrolase</keyword>
<dbReference type="PANTHER" id="PTHR46517:SF1">
    <property type="entry name" value="FRUCTOSE-2,6-BISPHOSPHATASE TIGAR"/>
    <property type="match status" value="1"/>
</dbReference>
<evidence type="ECO:0000256" key="1">
    <source>
        <dbReference type="ARBA" id="ARBA00022801"/>
    </source>
</evidence>
<dbReference type="RefSeq" id="WP_268752194.1">
    <property type="nucleotide sequence ID" value="NZ_JAPRFQ010000001.1"/>
</dbReference>
<dbReference type="CDD" id="cd07067">
    <property type="entry name" value="HP_PGM_like"/>
    <property type="match status" value="1"/>
</dbReference>
<proteinExistence type="predicted"/>
<keyword evidence="4" id="KW-1185">Reference proteome</keyword>
<dbReference type="GO" id="GO:0043456">
    <property type="term" value="P:regulation of pentose-phosphate shunt"/>
    <property type="evidence" value="ECO:0007669"/>
    <property type="project" value="TreeGrafter"/>
</dbReference>